<evidence type="ECO:0000313" key="2">
    <source>
        <dbReference type="Proteomes" id="UP000324222"/>
    </source>
</evidence>
<proteinExistence type="predicted"/>
<evidence type="ECO:0008006" key="3">
    <source>
        <dbReference type="Google" id="ProtNLM"/>
    </source>
</evidence>
<dbReference type="GO" id="GO:0006508">
    <property type="term" value="P:proteolysis"/>
    <property type="evidence" value="ECO:0007669"/>
    <property type="project" value="InterPro"/>
</dbReference>
<dbReference type="SUPFAM" id="SSF50630">
    <property type="entry name" value="Acid proteases"/>
    <property type="match status" value="1"/>
</dbReference>
<keyword evidence="2" id="KW-1185">Reference proteome</keyword>
<evidence type="ECO:0000313" key="1">
    <source>
        <dbReference type="EMBL" id="MPC34547.1"/>
    </source>
</evidence>
<dbReference type="AlphaFoldDB" id="A0A5B7EMP8"/>
<reference evidence="1 2" key="1">
    <citation type="submission" date="2019-05" db="EMBL/GenBank/DDBJ databases">
        <title>Another draft genome of Portunus trituberculatus and its Hox gene families provides insights of decapod evolution.</title>
        <authorList>
            <person name="Jeong J.-H."/>
            <person name="Song I."/>
            <person name="Kim S."/>
            <person name="Choi T."/>
            <person name="Kim D."/>
            <person name="Ryu S."/>
            <person name="Kim W."/>
        </authorList>
    </citation>
    <scope>NUCLEOTIDE SEQUENCE [LARGE SCALE GENOMIC DNA]</scope>
    <source>
        <tissue evidence="1">Muscle</tissue>
    </source>
</reference>
<accession>A0A5B7EMP8</accession>
<dbReference type="Proteomes" id="UP000324222">
    <property type="component" value="Unassembled WGS sequence"/>
</dbReference>
<name>A0A5B7EMP8_PORTR</name>
<protein>
    <recommendedName>
        <fullName evidence="3">Peptidase A2 domain-containing protein</fullName>
    </recommendedName>
</protein>
<dbReference type="EMBL" id="VSRR010003077">
    <property type="protein sequence ID" value="MPC34547.1"/>
    <property type="molecule type" value="Genomic_DNA"/>
</dbReference>
<sequence length="154" mass="16626">MRGTADGQPYKLVVDTGAERMFVCSELVSACHLPEASQQLCGGTGHCTSLQNPLSVQISVGSREMMLSVFVAALEDPCLLSLDYLMQVGTCADQGRKRMRVGGEELPLLPGDGPAENRREGMYLVVACQVGSHRQRLAKCLGRQTLSALQLIVF</sequence>
<dbReference type="InterPro" id="IPR021109">
    <property type="entry name" value="Peptidase_aspartic_dom_sf"/>
</dbReference>
<dbReference type="InterPro" id="IPR001969">
    <property type="entry name" value="Aspartic_peptidase_AS"/>
</dbReference>
<dbReference type="Gene3D" id="2.40.70.10">
    <property type="entry name" value="Acid Proteases"/>
    <property type="match status" value="1"/>
</dbReference>
<comment type="caution">
    <text evidence="1">The sequence shown here is derived from an EMBL/GenBank/DDBJ whole genome shotgun (WGS) entry which is preliminary data.</text>
</comment>
<dbReference type="GO" id="GO:0004190">
    <property type="term" value="F:aspartic-type endopeptidase activity"/>
    <property type="evidence" value="ECO:0007669"/>
    <property type="project" value="InterPro"/>
</dbReference>
<organism evidence="1 2">
    <name type="scientific">Portunus trituberculatus</name>
    <name type="common">Swimming crab</name>
    <name type="synonym">Neptunus trituberculatus</name>
    <dbReference type="NCBI Taxonomy" id="210409"/>
    <lineage>
        <taxon>Eukaryota</taxon>
        <taxon>Metazoa</taxon>
        <taxon>Ecdysozoa</taxon>
        <taxon>Arthropoda</taxon>
        <taxon>Crustacea</taxon>
        <taxon>Multicrustacea</taxon>
        <taxon>Malacostraca</taxon>
        <taxon>Eumalacostraca</taxon>
        <taxon>Eucarida</taxon>
        <taxon>Decapoda</taxon>
        <taxon>Pleocyemata</taxon>
        <taxon>Brachyura</taxon>
        <taxon>Eubrachyura</taxon>
        <taxon>Portunoidea</taxon>
        <taxon>Portunidae</taxon>
        <taxon>Portuninae</taxon>
        <taxon>Portunus</taxon>
    </lineage>
</organism>
<dbReference type="PROSITE" id="PS00141">
    <property type="entry name" value="ASP_PROTEASE"/>
    <property type="match status" value="1"/>
</dbReference>
<gene>
    <name evidence="1" type="ORF">E2C01_027940</name>
</gene>